<name>A0A9P1M760_9PEZI</name>
<dbReference type="EMBL" id="CALLCH030000003">
    <property type="protein sequence ID" value="CAI4212141.1"/>
    <property type="molecule type" value="Genomic_DNA"/>
</dbReference>
<keyword evidence="3" id="KW-1185">Reference proteome</keyword>
<protein>
    <submittedName>
        <fullName evidence="2">Uncharacterized protein</fullName>
    </submittedName>
</protein>
<comment type="caution">
    <text evidence="2">The sequence shown here is derived from an EMBL/GenBank/DDBJ whole genome shotgun (WGS) entry which is preliminary data.</text>
</comment>
<evidence type="ECO:0000313" key="2">
    <source>
        <dbReference type="EMBL" id="CAI4212141.1"/>
    </source>
</evidence>
<evidence type="ECO:0000313" key="3">
    <source>
        <dbReference type="Proteomes" id="UP000838763"/>
    </source>
</evidence>
<feature type="region of interest" description="Disordered" evidence="1">
    <location>
        <begin position="19"/>
        <end position="75"/>
    </location>
</feature>
<sequence length="75" mass="7539">MAILNTLKTAIGAAAPKTVEATVVPSDPAGPQSPSATEKAVPAARDDAIRPADDDGPIDIELEKEAAPAHNAQLG</sequence>
<feature type="non-terminal residue" evidence="2">
    <location>
        <position position="75"/>
    </location>
</feature>
<gene>
    <name evidence="2" type="ORF">PPNO1_LOCUS1909</name>
</gene>
<accession>A0A9P1M760</accession>
<evidence type="ECO:0000256" key="1">
    <source>
        <dbReference type="SAM" id="MobiDB-lite"/>
    </source>
</evidence>
<feature type="compositionally biased region" description="Basic and acidic residues" evidence="1">
    <location>
        <begin position="44"/>
        <end position="53"/>
    </location>
</feature>
<proteinExistence type="predicted"/>
<reference evidence="2" key="1">
    <citation type="submission" date="2022-11" db="EMBL/GenBank/DDBJ databases">
        <authorList>
            <person name="Scott C."/>
            <person name="Bruce N."/>
        </authorList>
    </citation>
    <scope>NUCLEOTIDE SEQUENCE</scope>
</reference>
<organism evidence="2 3">
    <name type="scientific">Parascedosporium putredinis</name>
    <dbReference type="NCBI Taxonomy" id="1442378"/>
    <lineage>
        <taxon>Eukaryota</taxon>
        <taxon>Fungi</taxon>
        <taxon>Dikarya</taxon>
        <taxon>Ascomycota</taxon>
        <taxon>Pezizomycotina</taxon>
        <taxon>Sordariomycetes</taxon>
        <taxon>Hypocreomycetidae</taxon>
        <taxon>Microascales</taxon>
        <taxon>Microascaceae</taxon>
        <taxon>Parascedosporium</taxon>
    </lineage>
</organism>
<dbReference type="Proteomes" id="UP000838763">
    <property type="component" value="Unassembled WGS sequence"/>
</dbReference>
<dbReference type="AlphaFoldDB" id="A0A9P1M760"/>